<comment type="similarity">
    <text evidence="1">Belongs to the BLM10 family.</text>
</comment>
<evidence type="ECO:0000259" key="7">
    <source>
        <dbReference type="Pfam" id="PF16507"/>
    </source>
</evidence>
<name>A0ABQ6MJV3_9STRA</name>
<evidence type="ECO:0000256" key="3">
    <source>
        <dbReference type="ARBA" id="ARBA00022763"/>
    </source>
</evidence>
<reference evidence="8 9" key="1">
    <citation type="journal article" date="2023" name="Commun. Biol.">
        <title>Genome analysis of Parmales, the sister group of diatoms, reveals the evolutionary specialization of diatoms from phago-mixotrophs to photoautotrophs.</title>
        <authorList>
            <person name="Ban H."/>
            <person name="Sato S."/>
            <person name="Yoshikawa S."/>
            <person name="Yamada K."/>
            <person name="Nakamura Y."/>
            <person name="Ichinomiya M."/>
            <person name="Sato N."/>
            <person name="Blanc-Mathieu R."/>
            <person name="Endo H."/>
            <person name="Kuwata A."/>
            <person name="Ogata H."/>
        </authorList>
    </citation>
    <scope>NUCLEOTIDE SEQUENCE [LARGE SCALE GENOMIC DNA]</scope>
</reference>
<evidence type="ECO:0000259" key="6">
    <source>
        <dbReference type="Pfam" id="PF11919"/>
    </source>
</evidence>
<dbReference type="InterPro" id="IPR032430">
    <property type="entry name" value="Blm10_mid"/>
</dbReference>
<dbReference type="PANTHER" id="PTHR32170:SF3">
    <property type="entry name" value="PROTEASOME ACTIVATOR COMPLEX SUBUNIT 4"/>
    <property type="match status" value="1"/>
</dbReference>
<evidence type="ECO:0000256" key="4">
    <source>
        <dbReference type="ARBA" id="ARBA00023204"/>
    </source>
</evidence>
<evidence type="ECO:0000256" key="2">
    <source>
        <dbReference type="ARBA" id="ARBA00022737"/>
    </source>
</evidence>
<dbReference type="Gene3D" id="1.25.10.10">
    <property type="entry name" value="Leucine-rich Repeat Variant"/>
    <property type="match status" value="1"/>
</dbReference>
<dbReference type="Pfam" id="PF11919">
    <property type="entry name" value="PSME4_C"/>
    <property type="match status" value="1"/>
</dbReference>
<dbReference type="SUPFAM" id="SSF48371">
    <property type="entry name" value="ARM repeat"/>
    <property type="match status" value="1"/>
</dbReference>
<accession>A0ABQ6MJV3</accession>
<evidence type="ECO:0000256" key="1">
    <source>
        <dbReference type="ARBA" id="ARBA00005739"/>
    </source>
</evidence>
<dbReference type="InterPro" id="IPR016024">
    <property type="entry name" value="ARM-type_fold"/>
</dbReference>
<feature type="domain" description="Proteasome activator Blm10 middle HEAT repeats region" evidence="7">
    <location>
        <begin position="384"/>
        <end position="889"/>
    </location>
</feature>
<feature type="compositionally biased region" description="Pro residues" evidence="5">
    <location>
        <begin position="595"/>
        <end position="606"/>
    </location>
</feature>
<gene>
    <name evidence="8" type="ORF">TeGR_g4506</name>
</gene>
<evidence type="ECO:0000313" key="8">
    <source>
        <dbReference type="EMBL" id="GMI27261.1"/>
    </source>
</evidence>
<dbReference type="InterPro" id="IPR011989">
    <property type="entry name" value="ARM-like"/>
</dbReference>
<dbReference type="PANTHER" id="PTHR32170">
    <property type="entry name" value="PROTEASOME ACTIVATOR COMPLEX SUBUNIT 4"/>
    <property type="match status" value="1"/>
</dbReference>
<keyword evidence="2" id="KW-0677">Repeat</keyword>
<proteinExistence type="inferred from homology"/>
<feature type="domain" description="Proteasome activator complex subunit 4 C-terminal" evidence="6">
    <location>
        <begin position="1912"/>
        <end position="1996"/>
    </location>
</feature>
<protein>
    <recommendedName>
        <fullName evidence="10">Proteasome activator complex subunit 4</fullName>
    </recommendedName>
</protein>
<keyword evidence="9" id="KW-1185">Reference proteome</keyword>
<sequence>MPPSPAPAADPMLSALGPLYPSPALPASAALKLSSLDTLLLSMDAGSAGKKSGRVAKMLGSLQDLLVPLPDAKRVEYLRHVFGLFFLGDAGSPSFPPLPPPLSCPPHPPLPPVQNLAFKLGETARAKLAKLLLLLLTSSPAAPPLLHLSQSPLREAPAFEVAWRPLLFSLFQAAPHLLEGTTAPPLTSSLNGGLHHLRAGTLELVHCCRAFFPNGGDRSAREIWETLRPDIAQFHSCVSFRAQILLALFLPTRCSPAFYAGVLPAWLELWSGVDNCLEWDLNWLTLLCRARKSLPPDFDWAPYRAAALSRCMPYLYLPMGATGDAHYAARGPPLRGFVASYRVYQRDPGAASTRIIGKLAKMMVYWIGRDPTGTEDFLKAFDFISPYFNPSNAGNWTVSTSILLHETTSNLARRHGRSLAGPEAAGPHCPPLPVPDLVRVYNSLLPLIYQTLYSKMPNVSRYGDTSLKSLLGLAPLALLAPTVDFVGAALTAVNQTHQAPAAIRGMSMTVRAFLSSPSTAPLFLQTLPEVLQLSLAGIDGNDDNKTTSTLRFFIEVLRWLPVGNSAALPAPDTSHVLTDPSATDEWIAAAHSLPPSSPVHSPSPYPPHEDPEALSYALEATLDSLSDWSLQFLERVFTLLKSADKVGKALSYSGSMRVQQEKTSMQVLSASLHALFLGIGPEGDTYERALAAVCAFLDGNNYVNASKSISDVCWYCCRQNPARSMAAIWPILHTGLSSLSKDIMTHRVRLMCGVVRHSGVEILKYADDVEATITACLASDDKTLRKAGCKLLKLTLFTQHALSNCLESAPRVTRLPRSTVSSLGVSPRYEDVSASISWHIPSGAELDLAVRLLRKFLEPAMETMKAVLAAGPAPPSIEEWRKACKTLMYCVRGSVGIMLDEFDEATVLTPFEQAVSKTVALASADSSAFLLGLRGRLCIFVGECMRAAAAGVEAEYQRDPKGIKYILETTAHLMIDRVRKQKDVRGSARSIANIEAYFGDDVLHAKQTAEFLYKCELGEIKEVPPEQGGELEGYCTDFRTIVSKIIVQHWSFAEAASFEIPRRLKEGKKEGEELATRVLAGYESMMDGLLGLSCHNYYKIFAGGCSVFNNVVTRFPFLATERVPRLLAIMDLSDGADEFSGSAHGVPVCADLADDEEGNQRLGEVAMAALVNLGSRFKNIVDNKTLFYQTIQKYIQVEKIVVHRLEPQQQQKILALLNQVFNAFRSYWWFDTSSGSATEEDKQAHRDCIGFLIGQLRQRKPTEDNPGQDQGEVHWRNKLAITWFLVHLMGPEETKDEELMCSLAAVAFDMIENEVAGLPIQRTALGLIGRLMCLGTAGPVFKAAVAAKMAEPAFAEALVGALAADHVEDKTKRDQWSMGVGTILKDTGRHCAGRNVFPSLRDSLTSRTFKQRHAILVHNLLNCEPDGVKRKACAGLLLERIKVLANSPPSEDQQNQHTAAAEVFGGVCQSLLELDLAEHDPWALMLPVVEEITAVLFTDAIDAWADAMRMGISNRGIGGLEPLLMLIMSKVQKTLWSEGAGDVGEEGFAAQAKWLKLLSPLLIEMFFVAPKASLLEVVCGGAPVQKDGADDMDVVETIKGLALGGDEEAARESERQRFSREQYAASPQQLALIESVTASLLPRLLDAVSHPFQKCRHQIAGLLISASGLTVGHKVLGVGSDDLAASLVQRLTDNLKGTVPSDTRKNAREMLCLICINVVHLGDVACFFAKAIVPLLESCFRSLESKEEEQDVEAVTGAEAETTKMVKKTIITLASRCLLTYEGAQADIDEVIRVASESAANSSWQVRQAAVIFLGRFYAVHKFLLSAASTDSIFALITSCMADERREVSSCATAALSGSLAVMSEDEVGELVATYCKKANKAVGKRKRGQKAADATAADHEREMKRVRLQRVAVSVLCSALNCCPYSVPKFAPPAIEALARHSYESTAPLGVREQVKSCLKNFKRTHVDNWAVHRLQFSTDQLDALSEVCAAEYYA</sequence>
<feature type="region of interest" description="Disordered" evidence="5">
    <location>
        <begin position="592"/>
        <end position="611"/>
    </location>
</feature>
<evidence type="ECO:0000313" key="9">
    <source>
        <dbReference type="Proteomes" id="UP001165060"/>
    </source>
</evidence>
<dbReference type="EMBL" id="BRYB01001504">
    <property type="protein sequence ID" value="GMI27261.1"/>
    <property type="molecule type" value="Genomic_DNA"/>
</dbReference>
<organism evidence="8 9">
    <name type="scientific">Tetraparma gracilis</name>
    <dbReference type="NCBI Taxonomy" id="2962635"/>
    <lineage>
        <taxon>Eukaryota</taxon>
        <taxon>Sar</taxon>
        <taxon>Stramenopiles</taxon>
        <taxon>Ochrophyta</taxon>
        <taxon>Bolidophyceae</taxon>
        <taxon>Parmales</taxon>
        <taxon>Triparmaceae</taxon>
        <taxon>Tetraparma</taxon>
    </lineage>
</organism>
<dbReference type="InterPro" id="IPR021843">
    <property type="entry name" value="PSME4_C"/>
</dbReference>
<dbReference type="Pfam" id="PF16507">
    <property type="entry name" value="HEAT_PSME4_mid"/>
    <property type="match status" value="1"/>
</dbReference>
<dbReference type="Proteomes" id="UP001165060">
    <property type="component" value="Unassembled WGS sequence"/>
</dbReference>
<evidence type="ECO:0000256" key="5">
    <source>
        <dbReference type="SAM" id="MobiDB-lite"/>
    </source>
</evidence>
<comment type="caution">
    <text evidence="8">The sequence shown here is derived from an EMBL/GenBank/DDBJ whole genome shotgun (WGS) entry which is preliminary data.</text>
</comment>
<keyword evidence="3" id="KW-0227">DNA damage</keyword>
<dbReference type="InterPro" id="IPR035309">
    <property type="entry name" value="PSME4"/>
</dbReference>
<evidence type="ECO:0008006" key="10">
    <source>
        <dbReference type="Google" id="ProtNLM"/>
    </source>
</evidence>
<keyword evidence="4" id="KW-0234">DNA repair</keyword>